<dbReference type="eggNOG" id="ENOG503297K">
    <property type="taxonomic scope" value="Bacteria"/>
</dbReference>
<dbReference type="Proteomes" id="UP000010366">
    <property type="component" value="Chromosome"/>
</dbReference>
<evidence type="ECO:0000313" key="3">
    <source>
        <dbReference type="Proteomes" id="UP000010366"/>
    </source>
</evidence>
<dbReference type="PATRIC" id="fig|1173020.3.peg.295"/>
<feature type="signal peptide" evidence="1">
    <location>
        <begin position="1"/>
        <end position="19"/>
    </location>
</feature>
<evidence type="ECO:0008006" key="4">
    <source>
        <dbReference type="Google" id="ProtNLM"/>
    </source>
</evidence>
<dbReference type="EMBL" id="CP003600">
    <property type="protein sequence ID" value="AFY91549.1"/>
    <property type="molecule type" value="Genomic_DNA"/>
</dbReference>
<dbReference type="OrthoDB" id="488101at2"/>
<gene>
    <name evidence="2" type="ORF">Cha6605_0247</name>
</gene>
<reference evidence="2 3" key="1">
    <citation type="submission" date="2012-05" db="EMBL/GenBank/DDBJ databases">
        <title>Finished chromosome of genome of Chamaesiphon sp. PCC 6605.</title>
        <authorList>
            <consortium name="US DOE Joint Genome Institute"/>
            <person name="Gugger M."/>
            <person name="Coursin T."/>
            <person name="Rippka R."/>
            <person name="Tandeau De Marsac N."/>
            <person name="Huntemann M."/>
            <person name="Wei C.-L."/>
            <person name="Han J."/>
            <person name="Detter J.C."/>
            <person name="Han C."/>
            <person name="Tapia R."/>
            <person name="Chen A."/>
            <person name="Kyrpides N."/>
            <person name="Mavromatis K."/>
            <person name="Markowitz V."/>
            <person name="Szeto E."/>
            <person name="Ivanova N."/>
            <person name="Pagani I."/>
            <person name="Pati A."/>
            <person name="Goodwin L."/>
            <person name="Nordberg H.P."/>
            <person name="Cantor M.N."/>
            <person name="Hua S.X."/>
            <person name="Woyke T."/>
            <person name="Kerfeld C.A."/>
        </authorList>
    </citation>
    <scope>NUCLEOTIDE SEQUENCE [LARGE SCALE GENOMIC DNA]</scope>
    <source>
        <strain evidence="3">ATCC 27169 / PCC 6605</strain>
    </source>
</reference>
<dbReference type="RefSeq" id="WP_015157744.1">
    <property type="nucleotide sequence ID" value="NC_019697.1"/>
</dbReference>
<organism evidence="2 3">
    <name type="scientific">Chamaesiphon minutus (strain ATCC 27169 / PCC 6605)</name>
    <dbReference type="NCBI Taxonomy" id="1173020"/>
    <lineage>
        <taxon>Bacteria</taxon>
        <taxon>Bacillati</taxon>
        <taxon>Cyanobacteriota</taxon>
        <taxon>Cyanophyceae</taxon>
        <taxon>Gomontiellales</taxon>
        <taxon>Chamaesiphonaceae</taxon>
        <taxon>Chamaesiphon</taxon>
    </lineage>
</organism>
<dbReference type="AlphaFoldDB" id="K9UBE9"/>
<proteinExistence type="predicted"/>
<name>K9UBE9_CHAP6</name>
<evidence type="ECO:0000256" key="1">
    <source>
        <dbReference type="SAM" id="SignalP"/>
    </source>
</evidence>
<dbReference type="STRING" id="1173020.Cha6605_0247"/>
<protein>
    <recommendedName>
        <fullName evidence="4">Lipoprotein</fullName>
    </recommendedName>
</protein>
<accession>K9UBE9</accession>
<sequence length="228" mass="23521">MLKQSVSLLVLTLSLGSLASCSKNVADKPVDTVKSAPTGAMTATKSATTVAPATNKPATAGALAVIPAGITIDTDLQQELSSGKNRDNDRFVIKVKNGSVGKYPALKDATIEGHLEKVTKATKGKKAQMNLAFDQLKLKNGDLLPIDAALVNTKVETKTKGQFIKNAGIILGGTIAGNFIGDKTKFKHGKLAGAAAATAFVLSSPGGEVVLKKGTDLQLKLKSAVDPN</sequence>
<dbReference type="HOGENOM" id="CLU_105764_0_0_3"/>
<dbReference type="KEGG" id="cmp:Cha6605_0247"/>
<evidence type="ECO:0000313" key="2">
    <source>
        <dbReference type="EMBL" id="AFY91549.1"/>
    </source>
</evidence>
<keyword evidence="3" id="KW-1185">Reference proteome</keyword>
<keyword evidence="1" id="KW-0732">Signal</keyword>
<feature type="chain" id="PRO_5003936333" description="Lipoprotein" evidence="1">
    <location>
        <begin position="20"/>
        <end position="228"/>
    </location>
</feature>
<dbReference type="PROSITE" id="PS51257">
    <property type="entry name" value="PROKAR_LIPOPROTEIN"/>
    <property type="match status" value="1"/>
</dbReference>